<feature type="compositionally biased region" description="Low complexity" evidence="1">
    <location>
        <begin position="40"/>
        <end position="54"/>
    </location>
</feature>
<feature type="region of interest" description="Disordered" evidence="1">
    <location>
        <begin position="35"/>
        <end position="78"/>
    </location>
</feature>
<sequence length="129" mass="13195">MIILGMLQKWKTLTVTTGIATILLLGVVTAPNAADLNNGTATTEATTTVAPAPASSNPEAVKSDAKPASSSKQKSVLDAEVLESPLSILKDITSGSDEEESNDADLTVKSSTLVLALKALVATLLSTVM</sequence>
<evidence type="ECO:0000313" key="2">
    <source>
        <dbReference type="EMBL" id="PKV67297.1"/>
    </source>
</evidence>
<dbReference type="Proteomes" id="UP000233782">
    <property type="component" value="Unassembled WGS sequence"/>
</dbReference>
<dbReference type="EMBL" id="PJMU01000002">
    <property type="protein sequence ID" value="PKV67297.1"/>
    <property type="molecule type" value="Genomic_DNA"/>
</dbReference>
<name>A0A2N3UD45_9BACT</name>
<proteinExistence type="predicted"/>
<evidence type="ECO:0000313" key="3">
    <source>
        <dbReference type="Proteomes" id="UP000233782"/>
    </source>
</evidence>
<evidence type="ECO:0000256" key="1">
    <source>
        <dbReference type="SAM" id="MobiDB-lite"/>
    </source>
</evidence>
<accession>A0A2N3UD45</accession>
<protein>
    <submittedName>
        <fullName evidence="2">Uncharacterized protein</fullName>
    </submittedName>
</protein>
<reference evidence="2 3" key="1">
    <citation type="submission" date="2017-12" db="EMBL/GenBank/DDBJ databases">
        <title>Genomic Encyclopedia of Type Strains, Phase III (KMG-III): the genomes of soil and plant-associated and newly described type strains.</title>
        <authorList>
            <person name="Whitman W."/>
        </authorList>
    </citation>
    <scope>NUCLEOTIDE SEQUENCE [LARGE SCALE GENOMIC DNA]</scope>
    <source>
        <strain evidence="2 3">LP43</strain>
    </source>
</reference>
<keyword evidence="3" id="KW-1185">Reference proteome</keyword>
<gene>
    <name evidence="2" type="ORF">BD749_2439</name>
</gene>
<dbReference type="AlphaFoldDB" id="A0A2N3UD45"/>
<organism evidence="2 3">
    <name type="scientific">Pontibacter ramchanderi</name>
    <dbReference type="NCBI Taxonomy" id="1179743"/>
    <lineage>
        <taxon>Bacteria</taxon>
        <taxon>Pseudomonadati</taxon>
        <taxon>Bacteroidota</taxon>
        <taxon>Cytophagia</taxon>
        <taxon>Cytophagales</taxon>
        <taxon>Hymenobacteraceae</taxon>
        <taxon>Pontibacter</taxon>
    </lineage>
</organism>
<comment type="caution">
    <text evidence="2">The sequence shown here is derived from an EMBL/GenBank/DDBJ whole genome shotgun (WGS) entry which is preliminary data.</text>
</comment>